<dbReference type="InterPro" id="IPR027417">
    <property type="entry name" value="P-loop_NTPase"/>
</dbReference>
<dbReference type="RefSeq" id="WP_175482390.1">
    <property type="nucleotide sequence ID" value="NZ_FORR01000008.1"/>
</dbReference>
<protein>
    <submittedName>
        <fullName evidence="2">Pilus assembly protein CpaE</fullName>
    </submittedName>
</protein>
<accession>A0A1I3QQH5</accession>
<keyword evidence="3" id="KW-1185">Reference proteome</keyword>
<dbReference type="InterPro" id="IPR011006">
    <property type="entry name" value="CheY-like_superfamily"/>
</dbReference>
<dbReference type="Pfam" id="PF13614">
    <property type="entry name" value="AAA_31"/>
    <property type="match status" value="1"/>
</dbReference>
<gene>
    <name evidence="2" type="ORF">SAMN05421852_10860</name>
</gene>
<reference evidence="2 3" key="1">
    <citation type="submission" date="2016-10" db="EMBL/GenBank/DDBJ databases">
        <authorList>
            <person name="de Groot N.N."/>
        </authorList>
    </citation>
    <scope>NUCLEOTIDE SEQUENCE [LARGE SCALE GENOMIC DNA]</scope>
    <source>
        <strain evidence="2 3">DSM 44778</strain>
    </source>
</reference>
<name>A0A1I3QQH5_9BACL</name>
<dbReference type="GO" id="GO:0009898">
    <property type="term" value="C:cytoplasmic side of plasma membrane"/>
    <property type="evidence" value="ECO:0007669"/>
    <property type="project" value="TreeGrafter"/>
</dbReference>
<dbReference type="InterPro" id="IPR025669">
    <property type="entry name" value="AAA_dom"/>
</dbReference>
<dbReference type="InterPro" id="IPR050625">
    <property type="entry name" value="ParA/MinD_ATPase"/>
</dbReference>
<dbReference type="GO" id="GO:0051782">
    <property type="term" value="P:negative regulation of cell division"/>
    <property type="evidence" value="ECO:0007669"/>
    <property type="project" value="TreeGrafter"/>
</dbReference>
<evidence type="ECO:0000313" key="3">
    <source>
        <dbReference type="Proteomes" id="UP000199545"/>
    </source>
</evidence>
<dbReference type="SUPFAM" id="SSF52172">
    <property type="entry name" value="CheY-like"/>
    <property type="match status" value="1"/>
</dbReference>
<dbReference type="GO" id="GO:0005524">
    <property type="term" value="F:ATP binding"/>
    <property type="evidence" value="ECO:0007669"/>
    <property type="project" value="TreeGrafter"/>
</dbReference>
<dbReference type="Gene3D" id="3.40.50.300">
    <property type="entry name" value="P-loop containing nucleotide triphosphate hydrolases"/>
    <property type="match status" value="1"/>
</dbReference>
<dbReference type="STRING" id="46223.SAMN05421852_10860"/>
<evidence type="ECO:0000313" key="2">
    <source>
        <dbReference type="EMBL" id="SFJ36384.1"/>
    </source>
</evidence>
<dbReference type="SUPFAM" id="SSF52540">
    <property type="entry name" value="P-loop containing nucleoside triphosphate hydrolases"/>
    <property type="match status" value="1"/>
</dbReference>
<dbReference type="GO" id="GO:0016887">
    <property type="term" value="F:ATP hydrolysis activity"/>
    <property type="evidence" value="ECO:0007669"/>
    <property type="project" value="TreeGrafter"/>
</dbReference>
<dbReference type="EMBL" id="FORR01000008">
    <property type="protein sequence ID" value="SFJ36384.1"/>
    <property type="molecule type" value="Genomic_DNA"/>
</dbReference>
<dbReference type="AlphaFoldDB" id="A0A1I3QQH5"/>
<dbReference type="PANTHER" id="PTHR43384">
    <property type="entry name" value="SEPTUM SITE-DETERMINING PROTEIN MIND HOMOLOG, CHLOROPLASTIC-RELATED"/>
    <property type="match status" value="1"/>
</dbReference>
<proteinExistence type="predicted"/>
<dbReference type="GO" id="GO:0005829">
    <property type="term" value="C:cytosol"/>
    <property type="evidence" value="ECO:0007669"/>
    <property type="project" value="TreeGrafter"/>
</dbReference>
<dbReference type="Proteomes" id="UP000199545">
    <property type="component" value="Unassembled WGS sequence"/>
</dbReference>
<evidence type="ECO:0000259" key="1">
    <source>
        <dbReference type="Pfam" id="PF13614"/>
    </source>
</evidence>
<feature type="domain" description="AAA" evidence="1">
    <location>
        <begin position="139"/>
        <end position="299"/>
    </location>
</feature>
<sequence>MKLSMNSDIKVLVISEDSLSVSDVTERVKRLFSQVLHLSFSEVKREISRIQPHLVLLYEGNDNACISYIAYILKEVQRVAIVYITESKDFRRVRDANRAGVFDVLFFPEEINLLEDVMMRAAQSLQVDQEKEGIWGRGKVIAIYSGKGGTGKSLIASTLAQTLQLDTYFSVLLVDLNLQYGGIETFLNLQAGRHIYDLTPVLNELNDNHIRNVTVAEPHSQLEVLVSPIHAEIGEQVTEIHVERLLRTARLYYDYILVDLPSAMNELTYTTLEEADQIYYILTPDLLSLKVLHEALTLFAYIGVDLTNRFRIVMNRKKGDAKVKSREVYDRFGYPVVSELRDDEKKVQSFIHRGELLRKERQEKGLCVFARDIQKLAQIILNDE</sequence>
<dbReference type="PANTHER" id="PTHR43384:SF13">
    <property type="entry name" value="SLR0110 PROTEIN"/>
    <property type="match status" value="1"/>
</dbReference>
<organism evidence="2 3">
    <name type="scientific">Thermoflavimicrobium dichotomicum</name>
    <dbReference type="NCBI Taxonomy" id="46223"/>
    <lineage>
        <taxon>Bacteria</taxon>
        <taxon>Bacillati</taxon>
        <taxon>Bacillota</taxon>
        <taxon>Bacilli</taxon>
        <taxon>Bacillales</taxon>
        <taxon>Thermoactinomycetaceae</taxon>
        <taxon>Thermoflavimicrobium</taxon>
    </lineage>
</organism>